<feature type="domain" description="ISXO2-like transposase" evidence="1">
    <location>
        <begin position="8"/>
        <end position="158"/>
    </location>
</feature>
<evidence type="ECO:0000313" key="2">
    <source>
        <dbReference type="EMBL" id="CAI8966488.1"/>
    </source>
</evidence>
<protein>
    <recommendedName>
        <fullName evidence="1">ISXO2-like transposase domain-containing protein</fullName>
    </recommendedName>
</protein>
<name>A0ABM9I916_9GAMM</name>
<reference evidence="2 3" key="1">
    <citation type="submission" date="2023-03" db="EMBL/GenBank/DDBJ databases">
        <authorList>
            <person name="Pearce D."/>
        </authorList>
    </citation>
    <scope>NUCLEOTIDE SEQUENCE [LARGE SCALE GENOMIC DNA]</scope>
    <source>
        <strain evidence="2">Msz</strain>
    </source>
</reference>
<dbReference type="SMART" id="SM01126">
    <property type="entry name" value="DDE_Tnp_IS1595"/>
    <property type="match status" value="1"/>
</dbReference>
<organism evidence="2 3">
    <name type="scientific">Methylocaldum szegediense</name>
    <dbReference type="NCBI Taxonomy" id="73780"/>
    <lineage>
        <taxon>Bacteria</taxon>
        <taxon>Pseudomonadati</taxon>
        <taxon>Pseudomonadota</taxon>
        <taxon>Gammaproteobacteria</taxon>
        <taxon>Methylococcales</taxon>
        <taxon>Methylococcaceae</taxon>
        <taxon>Methylocaldum</taxon>
    </lineage>
</organism>
<proteinExistence type="predicted"/>
<sequence length="187" mass="20966">MIQGTAEREADRQRTVRVGIDDAYLGGERSGKREHGSENTVAFVRAVQTTDDGRPLFVRIDPLWFTQRVFADWAQRALAPSTYALTDGLNGFRRLHQVVAGHQRLILGSGRQSAQCPAFHWGDTLLSNLKIALSGAYHAIKSDNYAKRYPVEFQYRCNRRFNLKTSLERLARCGVPSTLTQVANSLG</sequence>
<evidence type="ECO:0000259" key="1">
    <source>
        <dbReference type="SMART" id="SM01126"/>
    </source>
</evidence>
<dbReference type="EMBL" id="OX458333">
    <property type="protein sequence ID" value="CAI8966488.1"/>
    <property type="molecule type" value="Genomic_DNA"/>
</dbReference>
<keyword evidence="3" id="KW-1185">Reference proteome</keyword>
<dbReference type="InterPro" id="IPR024445">
    <property type="entry name" value="Tnp_ISXO2-like"/>
</dbReference>
<accession>A0ABM9I916</accession>
<evidence type="ECO:0000313" key="3">
    <source>
        <dbReference type="Proteomes" id="UP001162030"/>
    </source>
</evidence>
<dbReference type="Pfam" id="PF12762">
    <property type="entry name" value="DDE_Tnp_IS1595"/>
    <property type="match status" value="1"/>
</dbReference>
<dbReference type="Proteomes" id="UP001162030">
    <property type="component" value="Chromosome"/>
</dbReference>
<gene>
    <name evidence="2" type="ORF">MSZNOR_4779</name>
</gene>